<dbReference type="InterPro" id="IPR007336">
    <property type="entry name" value="YihI"/>
</dbReference>
<evidence type="ECO:0000313" key="5">
    <source>
        <dbReference type="EMBL" id="MCL2915076.1"/>
    </source>
</evidence>
<proteinExistence type="inferred from homology"/>
<feature type="compositionally biased region" description="Polar residues" evidence="4">
    <location>
        <begin position="37"/>
        <end position="58"/>
    </location>
</feature>
<protein>
    <recommendedName>
        <fullName evidence="3">Der GTPase-activating protein YihI</fullName>
    </recommendedName>
</protein>
<feature type="region of interest" description="Disordered" evidence="4">
    <location>
        <begin position="1"/>
        <end position="100"/>
    </location>
</feature>
<gene>
    <name evidence="3 5" type="primary">yihI</name>
    <name evidence="5" type="ORF">L2725_15050</name>
</gene>
<feature type="compositionally biased region" description="Basic and acidic residues" evidence="4">
    <location>
        <begin position="78"/>
        <end position="100"/>
    </location>
</feature>
<dbReference type="RefSeq" id="WP_249249685.1">
    <property type="nucleotide sequence ID" value="NZ_JAKIKT010000006.1"/>
</dbReference>
<dbReference type="HAMAP" id="MF_01058">
    <property type="entry name" value="GAP_YihI"/>
    <property type="match status" value="1"/>
</dbReference>
<reference evidence="5 6" key="1">
    <citation type="submission" date="2022-01" db="EMBL/GenBank/DDBJ databases">
        <title>Whole genome-based taxonomy of the Shewanellaceae.</title>
        <authorList>
            <person name="Martin-Rodriguez A.J."/>
        </authorList>
    </citation>
    <scope>NUCLEOTIDE SEQUENCE [LARGE SCALE GENOMIC DNA]</scope>
    <source>
        <strain evidence="5 6">DSM 21332</strain>
    </source>
</reference>
<evidence type="ECO:0000256" key="2">
    <source>
        <dbReference type="ARBA" id="ARBA00022517"/>
    </source>
</evidence>
<comment type="similarity">
    <text evidence="3">Belongs to the YihI family.</text>
</comment>
<evidence type="ECO:0000256" key="4">
    <source>
        <dbReference type="SAM" id="MobiDB-lite"/>
    </source>
</evidence>
<feature type="compositionally biased region" description="Basic and acidic residues" evidence="4">
    <location>
        <begin position="26"/>
        <end position="36"/>
    </location>
</feature>
<keyword evidence="1 3" id="KW-0343">GTPase activation</keyword>
<dbReference type="Pfam" id="PF04220">
    <property type="entry name" value="YihI"/>
    <property type="match status" value="1"/>
</dbReference>
<comment type="subunit">
    <text evidence="3">Interacts with Der.</text>
</comment>
<dbReference type="Proteomes" id="UP001202831">
    <property type="component" value="Unassembled WGS sequence"/>
</dbReference>
<evidence type="ECO:0000256" key="1">
    <source>
        <dbReference type="ARBA" id="ARBA00022468"/>
    </source>
</evidence>
<dbReference type="EMBL" id="JAKIKT010000006">
    <property type="protein sequence ID" value="MCL2915076.1"/>
    <property type="molecule type" value="Genomic_DNA"/>
</dbReference>
<keyword evidence="6" id="KW-1185">Reference proteome</keyword>
<keyword evidence="2 3" id="KW-0690">Ribosome biogenesis</keyword>
<comment type="function">
    <text evidence="3">A GTPase-activating protein (GAP) that modifies Der/EngA GTPase function. May play a role in ribosome biogenesis.</text>
</comment>
<accession>A0ABT0NB53</accession>
<organism evidence="5 6">
    <name type="scientific">Shewanella corallii</name>
    <dbReference type="NCBI Taxonomy" id="560080"/>
    <lineage>
        <taxon>Bacteria</taxon>
        <taxon>Pseudomonadati</taxon>
        <taxon>Pseudomonadota</taxon>
        <taxon>Gammaproteobacteria</taxon>
        <taxon>Alteromonadales</taxon>
        <taxon>Shewanellaceae</taxon>
        <taxon>Shewanella</taxon>
    </lineage>
</organism>
<name>A0ABT0NB53_9GAMM</name>
<evidence type="ECO:0000256" key="3">
    <source>
        <dbReference type="HAMAP-Rule" id="MF_01058"/>
    </source>
</evidence>
<sequence length="182" mass="20586">MSRSKKTRNINENGAKMAPRTKKSDRKIASKKRDNGNKTGSRSNEGALKQASSGNGKTQAKDPRHGSKRPIVLTLPEQSKRVVTEKAAKPKQPKMTDEQRLLMLEEDPRLNELLDMLEEGRNLAPADQKWLDKQLAEIEKLMEKLGLAEEEDFAPSKPKSDDDLLDQFESGMDLLKQYQNKD</sequence>
<evidence type="ECO:0000313" key="6">
    <source>
        <dbReference type="Proteomes" id="UP001202831"/>
    </source>
</evidence>
<dbReference type="NCBIfam" id="NF003560">
    <property type="entry name" value="PRK05244.1-1"/>
    <property type="match status" value="1"/>
</dbReference>
<comment type="caution">
    <text evidence="5">The sequence shown here is derived from an EMBL/GenBank/DDBJ whole genome shotgun (WGS) entry which is preliminary data.</text>
</comment>